<reference evidence="10" key="3">
    <citation type="submission" date="2015-06" db="UniProtKB">
        <authorList>
            <consortium name="EnsemblMetazoa"/>
        </authorList>
    </citation>
    <scope>IDENTIFICATION</scope>
</reference>
<dbReference type="PANTHER" id="PTHR24049">
    <property type="entry name" value="CRUMBS FAMILY MEMBER"/>
    <property type="match status" value="1"/>
</dbReference>
<evidence type="ECO:0000256" key="7">
    <source>
        <dbReference type="SAM" id="Phobius"/>
    </source>
</evidence>
<evidence type="ECO:0000256" key="5">
    <source>
        <dbReference type="PROSITE-ProRule" id="PRU00076"/>
    </source>
</evidence>
<feature type="domain" description="EGF-like" evidence="8">
    <location>
        <begin position="243"/>
        <end position="283"/>
    </location>
</feature>
<dbReference type="SMART" id="SM00181">
    <property type="entry name" value="EGF"/>
    <property type="match status" value="3"/>
</dbReference>
<feature type="domain" description="EGF-like" evidence="8">
    <location>
        <begin position="321"/>
        <end position="357"/>
    </location>
</feature>
<evidence type="ECO:0000313" key="10">
    <source>
        <dbReference type="EnsemblMetazoa" id="CapteP210374"/>
    </source>
</evidence>
<dbReference type="InterPro" id="IPR051022">
    <property type="entry name" value="Notch_Cell-Fate_Det"/>
</dbReference>
<evidence type="ECO:0000256" key="1">
    <source>
        <dbReference type="ARBA" id="ARBA00022536"/>
    </source>
</evidence>
<feature type="disulfide bond" evidence="5">
    <location>
        <begin position="309"/>
        <end position="318"/>
    </location>
</feature>
<keyword evidence="4 5" id="KW-1015">Disulfide bond</keyword>
<feature type="disulfide bond" evidence="5">
    <location>
        <begin position="273"/>
        <end position="282"/>
    </location>
</feature>
<accession>N1PB81</accession>
<name>N1PB81_CAPTE</name>
<dbReference type="InterPro" id="IPR000742">
    <property type="entry name" value="EGF"/>
</dbReference>
<gene>
    <name evidence="9" type="ORF">CAPTEDRAFT_210374</name>
</gene>
<dbReference type="EnsemblMetazoa" id="CapteT210374">
    <property type="protein sequence ID" value="CapteP210374"/>
    <property type="gene ID" value="CapteG210374"/>
</dbReference>
<organism evidence="9">
    <name type="scientific">Capitella teleta</name>
    <name type="common">Polychaete worm</name>
    <dbReference type="NCBI Taxonomy" id="283909"/>
    <lineage>
        <taxon>Eukaryota</taxon>
        <taxon>Metazoa</taxon>
        <taxon>Spiralia</taxon>
        <taxon>Lophotrochozoa</taxon>
        <taxon>Annelida</taxon>
        <taxon>Polychaeta</taxon>
        <taxon>Sedentaria</taxon>
        <taxon>Scolecida</taxon>
        <taxon>Capitellidae</taxon>
        <taxon>Capitella</taxon>
    </lineage>
</organism>
<dbReference type="STRING" id="283909.N1PB81"/>
<dbReference type="Proteomes" id="UP000014760">
    <property type="component" value="Unassembled WGS sequence"/>
</dbReference>
<feature type="disulfide bond" evidence="5">
    <location>
        <begin position="288"/>
        <end position="298"/>
    </location>
</feature>
<proteinExistence type="predicted"/>
<evidence type="ECO:0000256" key="2">
    <source>
        <dbReference type="ARBA" id="ARBA00022729"/>
    </source>
</evidence>
<evidence type="ECO:0000256" key="4">
    <source>
        <dbReference type="ARBA" id="ARBA00023157"/>
    </source>
</evidence>
<protein>
    <recommendedName>
        <fullName evidence="8">EGF-like domain-containing protein</fullName>
    </recommendedName>
</protein>
<reference evidence="11" key="1">
    <citation type="submission" date="2012-12" db="EMBL/GenBank/DDBJ databases">
        <authorList>
            <person name="Hellsten U."/>
            <person name="Grimwood J."/>
            <person name="Chapman J.A."/>
            <person name="Shapiro H."/>
            <person name="Aerts A."/>
            <person name="Otillar R.P."/>
            <person name="Terry A.Y."/>
            <person name="Boore J.L."/>
            <person name="Simakov O."/>
            <person name="Marletaz F."/>
            <person name="Cho S.-J."/>
            <person name="Edsinger-Gonzales E."/>
            <person name="Havlak P."/>
            <person name="Kuo D.-H."/>
            <person name="Larsson T."/>
            <person name="Lv J."/>
            <person name="Arendt D."/>
            <person name="Savage R."/>
            <person name="Osoegawa K."/>
            <person name="de Jong P."/>
            <person name="Lindberg D.R."/>
            <person name="Seaver E.C."/>
            <person name="Weisblat D.A."/>
            <person name="Putnam N.H."/>
            <person name="Grigoriev I.V."/>
            <person name="Rokhsar D.S."/>
        </authorList>
    </citation>
    <scope>NUCLEOTIDE SEQUENCE</scope>
    <source>
        <strain evidence="11">I ESC-2004</strain>
    </source>
</reference>
<keyword evidence="7" id="KW-1133">Transmembrane helix</keyword>
<dbReference type="SUPFAM" id="SSF57196">
    <property type="entry name" value="EGF/Laminin"/>
    <property type="match status" value="3"/>
</dbReference>
<keyword evidence="3" id="KW-0677">Repeat</keyword>
<keyword evidence="2" id="KW-0732">Signal</keyword>
<evidence type="ECO:0000259" key="8">
    <source>
        <dbReference type="PROSITE" id="PS50026"/>
    </source>
</evidence>
<dbReference type="GO" id="GO:0007157">
    <property type="term" value="P:heterophilic cell-cell adhesion via plasma membrane cell adhesion molecules"/>
    <property type="evidence" value="ECO:0007669"/>
    <property type="project" value="TreeGrafter"/>
</dbReference>
<dbReference type="CDD" id="cd00054">
    <property type="entry name" value="EGF_CA"/>
    <property type="match status" value="3"/>
</dbReference>
<keyword evidence="1 5" id="KW-0245">EGF-like domain</keyword>
<evidence type="ECO:0000256" key="6">
    <source>
        <dbReference type="SAM" id="MobiDB-lite"/>
    </source>
</evidence>
<feature type="transmembrane region" description="Helical" evidence="7">
    <location>
        <begin position="413"/>
        <end position="434"/>
    </location>
</feature>
<dbReference type="GO" id="GO:0005886">
    <property type="term" value="C:plasma membrane"/>
    <property type="evidence" value="ECO:0007669"/>
    <property type="project" value="TreeGrafter"/>
</dbReference>
<dbReference type="Pfam" id="PF00008">
    <property type="entry name" value="EGF"/>
    <property type="match status" value="1"/>
</dbReference>
<evidence type="ECO:0000313" key="9">
    <source>
        <dbReference type="EMBL" id="ELU18896.1"/>
    </source>
</evidence>
<dbReference type="PROSITE" id="PS00022">
    <property type="entry name" value="EGF_1"/>
    <property type="match status" value="2"/>
</dbReference>
<dbReference type="PROSITE" id="PS50026">
    <property type="entry name" value="EGF_3"/>
    <property type="match status" value="3"/>
</dbReference>
<comment type="caution">
    <text evidence="5">Lacks conserved residue(s) required for the propagation of feature annotation.</text>
</comment>
<keyword evidence="7" id="KW-0812">Transmembrane</keyword>
<evidence type="ECO:0000313" key="11">
    <source>
        <dbReference type="Proteomes" id="UP000014760"/>
    </source>
</evidence>
<dbReference type="AlphaFoldDB" id="N1PB81"/>
<evidence type="ECO:0000256" key="3">
    <source>
        <dbReference type="ARBA" id="ARBA00022737"/>
    </source>
</evidence>
<dbReference type="GO" id="GO:0032991">
    <property type="term" value="C:protein-containing complex"/>
    <property type="evidence" value="ECO:0007669"/>
    <property type="project" value="TreeGrafter"/>
</dbReference>
<dbReference type="Gene3D" id="2.10.25.10">
    <property type="entry name" value="Laminin"/>
    <property type="match status" value="3"/>
</dbReference>
<reference evidence="9 11" key="2">
    <citation type="journal article" date="2013" name="Nature">
        <title>Insights into bilaterian evolution from three spiralian genomes.</title>
        <authorList>
            <person name="Simakov O."/>
            <person name="Marletaz F."/>
            <person name="Cho S.J."/>
            <person name="Edsinger-Gonzales E."/>
            <person name="Havlak P."/>
            <person name="Hellsten U."/>
            <person name="Kuo D.H."/>
            <person name="Larsson T."/>
            <person name="Lv J."/>
            <person name="Arendt D."/>
            <person name="Savage R."/>
            <person name="Osoegawa K."/>
            <person name="de Jong P."/>
            <person name="Grimwood J."/>
            <person name="Chapman J.A."/>
            <person name="Shapiro H."/>
            <person name="Aerts A."/>
            <person name="Otillar R.P."/>
            <person name="Terry A.Y."/>
            <person name="Boore J.L."/>
            <person name="Grigoriev I.V."/>
            <person name="Lindberg D.R."/>
            <person name="Seaver E.C."/>
            <person name="Weisblat D.A."/>
            <person name="Putnam N.H."/>
            <person name="Rokhsar D.S."/>
        </authorList>
    </citation>
    <scope>NUCLEOTIDE SEQUENCE</scope>
    <source>
        <strain evidence="9 11">I ESC-2004</strain>
    </source>
</reference>
<dbReference type="OrthoDB" id="430340at2759"/>
<dbReference type="EMBL" id="KB291798">
    <property type="protein sequence ID" value="ELU18896.1"/>
    <property type="molecule type" value="Genomic_DNA"/>
</dbReference>
<feature type="region of interest" description="Disordered" evidence="6">
    <location>
        <begin position="347"/>
        <end position="372"/>
    </location>
</feature>
<dbReference type="PANTHER" id="PTHR24049:SF22">
    <property type="entry name" value="DROSOPHILA CRUMBS HOMOLOG"/>
    <property type="match status" value="1"/>
</dbReference>
<dbReference type="PROSITE" id="PS01186">
    <property type="entry name" value="EGF_2"/>
    <property type="match status" value="2"/>
</dbReference>
<keyword evidence="11" id="KW-1185">Reference proteome</keyword>
<sequence length="611" mass="65454">MRDVCATVYVVPPQWPSYLTYVRISSINLAFSQCVFPESGTTWWYAYSPTNVDLLRRYGENTLTVSSASTSRDPATSTPQCPQKVDNVNPVNVAVKHPFDFDGTSCDPLASGAYQTTISKDFAGQNLCDGDDSSTAIIDGNTITIKLCSNSGSNSYETPVDLTMTCVQEVDAEEYSKVSTTGSFLILTANVDGNQRFYCARYFVGVDGTLTMSLRLTKNDLSCDLTSTYETVEAGSFIQYAMTPIECPPDYCENGGTCQVDISTGAVEFICICPEGYTGSLCETAFECPDGYCNNGTCEVLDNAFVCTCLNGFTGVTCETEILECESNPCSNGETCVEEINGYTCEAPTTTSEPTTPTTPGPSTTTVEGMSTVPPTTRVDPCASSPCPANETCVANGDNYECQIDDGSSDFPWLPIVIAVGAALLFALMAALIYCCCHYCCAGGDVDTRPVEAAPVVQKVVQKPIIKKTVQAPTMAPAPPPNVDIWRSEAVYTPGLQYPHVVVGEYPLDPGVPVDVVVPFVNGTMEAHPAILRAPQPPAVTRQQVPVPTIIASLGPSQPSTMASDVRYSQQPLIIQEIDDSGQMTGYSNGGRNSGLVIGDDQHVRYEFVNI</sequence>
<feature type="domain" description="EGF-like" evidence="8">
    <location>
        <begin position="284"/>
        <end position="319"/>
    </location>
</feature>
<dbReference type="HOGENOM" id="CLU_447082_0_0_1"/>
<dbReference type="GO" id="GO:0045197">
    <property type="term" value="P:establishment or maintenance of epithelial cell apical/basal polarity"/>
    <property type="evidence" value="ECO:0007669"/>
    <property type="project" value="TreeGrafter"/>
</dbReference>
<keyword evidence="7" id="KW-0472">Membrane</keyword>
<dbReference type="EMBL" id="AMQN01000051">
    <property type="status" value="NOT_ANNOTATED_CDS"/>
    <property type="molecule type" value="Genomic_DNA"/>
</dbReference>
<feature type="compositionally biased region" description="Low complexity" evidence="6">
    <location>
        <begin position="348"/>
        <end position="366"/>
    </location>
</feature>